<dbReference type="AlphaFoldDB" id="A0A2N9G192"/>
<gene>
    <name evidence="1" type="ORF">FSB_LOCUS21012</name>
</gene>
<proteinExistence type="predicted"/>
<name>A0A2N9G192_FAGSY</name>
<evidence type="ECO:0000313" key="1">
    <source>
        <dbReference type="EMBL" id="SPC93130.1"/>
    </source>
</evidence>
<dbReference type="EMBL" id="OIVN01001365">
    <property type="protein sequence ID" value="SPC93130.1"/>
    <property type="molecule type" value="Genomic_DNA"/>
</dbReference>
<organism evidence="1">
    <name type="scientific">Fagus sylvatica</name>
    <name type="common">Beechnut</name>
    <dbReference type="NCBI Taxonomy" id="28930"/>
    <lineage>
        <taxon>Eukaryota</taxon>
        <taxon>Viridiplantae</taxon>
        <taxon>Streptophyta</taxon>
        <taxon>Embryophyta</taxon>
        <taxon>Tracheophyta</taxon>
        <taxon>Spermatophyta</taxon>
        <taxon>Magnoliopsida</taxon>
        <taxon>eudicotyledons</taxon>
        <taxon>Gunneridae</taxon>
        <taxon>Pentapetalae</taxon>
        <taxon>rosids</taxon>
        <taxon>fabids</taxon>
        <taxon>Fagales</taxon>
        <taxon>Fagaceae</taxon>
        <taxon>Fagus</taxon>
    </lineage>
</organism>
<reference evidence="1" key="1">
    <citation type="submission" date="2018-02" db="EMBL/GenBank/DDBJ databases">
        <authorList>
            <person name="Cohen D.B."/>
            <person name="Kent A.D."/>
        </authorList>
    </citation>
    <scope>NUCLEOTIDE SEQUENCE</scope>
</reference>
<sequence length="83" mass="9334">MAPQADHVKDGLEGFAALEEYYGQPKRVDKQYIPHTHRVPKKQPESIIICKMPAPASRIYGEIVVLVTECTSEKVNRFYSTGA</sequence>
<protein>
    <submittedName>
        <fullName evidence="1">Uncharacterized protein</fullName>
    </submittedName>
</protein>
<accession>A0A2N9G192</accession>